<keyword evidence="1" id="KW-1133">Transmembrane helix</keyword>
<reference evidence="2" key="2">
    <citation type="journal article" date="2021" name="PeerJ">
        <title>Extensive microbial diversity within the chicken gut microbiome revealed by metagenomics and culture.</title>
        <authorList>
            <person name="Gilroy R."/>
            <person name="Ravi A."/>
            <person name="Getino M."/>
            <person name="Pursley I."/>
            <person name="Horton D.L."/>
            <person name="Alikhan N.F."/>
            <person name="Baker D."/>
            <person name="Gharbi K."/>
            <person name="Hall N."/>
            <person name="Watson M."/>
            <person name="Adriaenssens E.M."/>
            <person name="Foster-Nyarko E."/>
            <person name="Jarju S."/>
            <person name="Secka A."/>
            <person name="Antonio M."/>
            <person name="Oren A."/>
            <person name="Chaudhuri R.R."/>
            <person name="La Ragione R."/>
            <person name="Hildebrand F."/>
            <person name="Pallen M.J."/>
        </authorList>
    </citation>
    <scope>NUCLEOTIDE SEQUENCE</scope>
    <source>
        <strain evidence="2">ChiSxjej2B14-6234</strain>
    </source>
</reference>
<organism evidence="2 3">
    <name type="scientific">Candidatus Onthenecus intestinigallinarum</name>
    <dbReference type="NCBI Taxonomy" id="2840875"/>
    <lineage>
        <taxon>Bacteria</taxon>
        <taxon>Bacillati</taxon>
        <taxon>Bacillota</taxon>
        <taxon>Clostridia</taxon>
        <taxon>Eubacteriales</taxon>
        <taxon>Candidatus Onthenecus</taxon>
    </lineage>
</organism>
<feature type="transmembrane region" description="Helical" evidence="1">
    <location>
        <begin position="61"/>
        <end position="80"/>
    </location>
</feature>
<gene>
    <name evidence="2" type="ORF">IAB73_06490</name>
</gene>
<evidence type="ECO:0000313" key="3">
    <source>
        <dbReference type="Proteomes" id="UP000886887"/>
    </source>
</evidence>
<sequence>MSVSMVWTVTFGGALLAIFCAGRLLVGARGWRRLVYALAGVAALLLLRAAGLPVGVNPVTLAASALLGAPGAALSAALSFL</sequence>
<dbReference type="Proteomes" id="UP000886887">
    <property type="component" value="Unassembled WGS sequence"/>
</dbReference>
<evidence type="ECO:0000313" key="2">
    <source>
        <dbReference type="EMBL" id="HIQ71834.1"/>
    </source>
</evidence>
<keyword evidence="1" id="KW-0472">Membrane</keyword>
<name>A0A9D0Z9X9_9FIRM</name>
<accession>A0A9D0Z9X9</accession>
<protein>
    <submittedName>
        <fullName evidence="2">Uncharacterized protein</fullName>
    </submittedName>
</protein>
<comment type="caution">
    <text evidence="2">The sequence shown here is derived from an EMBL/GenBank/DDBJ whole genome shotgun (WGS) entry which is preliminary data.</text>
</comment>
<feature type="transmembrane region" description="Helical" evidence="1">
    <location>
        <begin position="6"/>
        <end position="26"/>
    </location>
</feature>
<reference evidence="2" key="1">
    <citation type="submission" date="2020-10" db="EMBL/GenBank/DDBJ databases">
        <authorList>
            <person name="Gilroy R."/>
        </authorList>
    </citation>
    <scope>NUCLEOTIDE SEQUENCE</scope>
    <source>
        <strain evidence="2">ChiSxjej2B14-6234</strain>
    </source>
</reference>
<dbReference type="AlphaFoldDB" id="A0A9D0Z9X9"/>
<dbReference type="EMBL" id="DVFJ01000020">
    <property type="protein sequence ID" value="HIQ71834.1"/>
    <property type="molecule type" value="Genomic_DNA"/>
</dbReference>
<proteinExistence type="predicted"/>
<evidence type="ECO:0000256" key="1">
    <source>
        <dbReference type="SAM" id="Phobius"/>
    </source>
</evidence>
<feature type="transmembrane region" description="Helical" evidence="1">
    <location>
        <begin position="33"/>
        <end position="55"/>
    </location>
</feature>
<keyword evidence="1" id="KW-0812">Transmembrane</keyword>